<keyword evidence="3" id="KW-1185">Reference proteome</keyword>
<dbReference type="AlphaFoldDB" id="A0AAV7USB9"/>
<evidence type="ECO:0000313" key="2">
    <source>
        <dbReference type="EMBL" id="KAJ1191959.1"/>
    </source>
</evidence>
<proteinExistence type="predicted"/>
<comment type="caution">
    <text evidence="2">The sequence shown here is derived from an EMBL/GenBank/DDBJ whole genome shotgun (WGS) entry which is preliminary data.</text>
</comment>
<dbReference type="EMBL" id="JANPWB010000004">
    <property type="protein sequence ID" value="KAJ1191959.1"/>
    <property type="molecule type" value="Genomic_DNA"/>
</dbReference>
<dbReference type="Proteomes" id="UP001066276">
    <property type="component" value="Chromosome 2_2"/>
</dbReference>
<organism evidence="2 3">
    <name type="scientific">Pleurodeles waltl</name>
    <name type="common">Iberian ribbed newt</name>
    <dbReference type="NCBI Taxonomy" id="8319"/>
    <lineage>
        <taxon>Eukaryota</taxon>
        <taxon>Metazoa</taxon>
        <taxon>Chordata</taxon>
        <taxon>Craniata</taxon>
        <taxon>Vertebrata</taxon>
        <taxon>Euteleostomi</taxon>
        <taxon>Amphibia</taxon>
        <taxon>Batrachia</taxon>
        <taxon>Caudata</taxon>
        <taxon>Salamandroidea</taxon>
        <taxon>Salamandridae</taxon>
        <taxon>Pleurodelinae</taxon>
        <taxon>Pleurodeles</taxon>
    </lineage>
</organism>
<name>A0AAV7USB9_PLEWA</name>
<protein>
    <submittedName>
        <fullName evidence="2">Uncharacterized protein</fullName>
    </submittedName>
</protein>
<evidence type="ECO:0000256" key="1">
    <source>
        <dbReference type="SAM" id="MobiDB-lite"/>
    </source>
</evidence>
<accession>A0AAV7USB9</accession>
<evidence type="ECO:0000313" key="3">
    <source>
        <dbReference type="Proteomes" id="UP001066276"/>
    </source>
</evidence>
<feature type="compositionally biased region" description="Polar residues" evidence="1">
    <location>
        <begin position="67"/>
        <end position="78"/>
    </location>
</feature>
<reference evidence="2" key="1">
    <citation type="journal article" date="2022" name="bioRxiv">
        <title>Sequencing and chromosome-scale assembly of the giantPleurodeles waltlgenome.</title>
        <authorList>
            <person name="Brown T."/>
            <person name="Elewa A."/>
            <person name="Iarovenko S."/>
            <person name="Subramanian E."/>
            <person name="Araus A.J."/>
            <person name="Petzold A."/>
            <person name="Susuki M."/>
            <person name="Suzuki K.-i.T."/>
            <person name="Hayashi T."/>
            <person name="Toyoda A."/>
            <person name="Oliveira C."/>
            <person name="Osipova E."/>
            <person name="Leigh N.D."/>
            <person name="Simon A."/>
            <person name="Yun M.H."/>
        </authorList>
    </citation>
    <scope>NUCLEOTIDE SEQUENCE</scope>
    <source>
        <strain evidence="2">20211129_DDA</strain>
        <tissue evidence="2">Liver</tissue>
    </source>
</reference>
<feature type="region of interest" description="Disordered" evidence="1">
    <location>
        <begin position="67"/>
        <end position="132"/>
    </location>
</feature>
<gene>
    <name evidence="2" type="ORF">NDU88_001272</name>
</gene>
<feature type="compositionally biased region" description="Polar residues" evidence="1">
    <location>
        <begin position="97"/>
        <end position="109"/>
    </location>
</feature>
<sequence>MEGNPWKVSEVGGQLGEGLWPRRSWLVIVDDGGPAALRTVKEANGRRERWSPALTQSRIRQLSSEAALDSLNQPVDSSSGGGECGKAPSKFPRGKHWSSTLDGVRSQFTPRPVHAKAGGRQDVVCSLPRRAG</sequence>